<organism evidence="1 2">
    <name type="scientific">Ancrocorticia populi</name>
    <dbReference type="NCBI Taxonomy" id="2175228"/>
    <lineage>
        <taxon>Bacteria</taxon>
        <taxon>Bacillati</taxon>
        <taxon>Actinomycetota</taxon>
        <taxon>Actinomycetes</taxon>
        <taxon>Actinomycetales</taxon>
        <taxon>Actinomycetaceae</taxon>
        <taxon>Ancrocorticia</taxon>
    </lineage>
</organism>
<proteinExistence type="predicted"/>
<dbReference type="RefSeq" id="WP_109092601.1">
    <property type="nucleotide sequence ID" value="NZ_QETB01000001.1"/>
</dbReference>
<reference evidence="2" key="1">
    <citation type="submission" date="2018-05" db="EMBL/GenBank/DDBJ databases">
        <authorList>
            <person name="Li Y."/>
        </authorList>
    </citation>
    <scope>NUCLEOTIDE SEQUENCE [LARGE SCALE GENOMIC DNA]</scope>
    <source>
        <strain evidence="2">sk1b4</strain>
    </source>
</reference>
<accession>A0A2V1K8M7</accession>
<dbReference type="AlphaFoldDB" id="A0A2V1K8M7"/>
<gene>
    <name evidence="1" type="ORF">DD236_01465</name>
</gene>
<comment type="caution">
    <text evidence="1">The sequence shown here is derived from an EMBL/GenBank/DDBJ whole genome shotgun (WGS) entry which is preliminary data.</text>
</comment>
<dbReference type="Proteomes" id="UP000245283">
    <property type="component" value="Unassembled WGS sequence"/>
</dbReference>
<protein>
    <submittedName>
        <fullName evidence="1">Uncharacterized protein</fullName>
    </submittedName>
</protein>
<evidence type="ECO:0000313" key="1">
    <source>
        <dbReference type="EMBL" id="PWF27102.1"/>
    </source>
</evidence>
<dbReference type="EMBL" id="QETB01000001">
    <property type="protein sequence ID" value="PWF27102.1"/>
    <property type="molecule type" value="Genomic_DNA"/>
</dbReference>
<evidence type="ECO:0000313" key="2">
    <source>
        <dbReference type="Proteomes" id="UP000245283"/>
    </source>
</evidence>
<name>A0A2V1K8M7_9ACTO</name>
<keyword evidence="2" id="KW-1185">Reference proteome</keyword>
<sequence length="202" mass="21637">MNKEQPANMDEGLIVFKKIDDGTFGIQGVGLTEGEVVTVSTKSGADREVIVKDIVDDSHGIQTALYEWAPDVDFVPGLAIFKKLDDGTFGIQGLDLTPGESVTVTKKDGSTREVVVDDITDLDENLATATYVHDGTEFGDDGTISFRRLDDGTWGIKGSNLEEGKTVTISKKSGDTTQARVVQILSDNNGTQTASVQPVPEK</sequence>